<comment type="subcellular location">
    <subcellularLocation>
        <location evidence="1">Cytoplasm</location>
    </subcellularLocation>
</comment>
<dbReference type="EC" id="6.1.1.22" evidence="3"/>
<evidence type="ECO:0000256" key="2">
    <source>
        <dbReference type="ARBA" id="ARBA00008226"/>
    </source>
</evidence>
<feature type="non-terminal residue" evidence="15">
    <location>
        <position position="1"/>
    </location>
</feature>
<keyword evidence="7" id="KW-0067">ATP-binding</keyword>
<dbReference type="InterPro" id="IPR004522">
    <property type="entry name" value="Asn-tRNA-ligase"/>
</dbReference>
<comment type="catalytic activity">
    <reaction evidence="12">
        <text>tRNA(Asn) + L-asparagine + ATP = L-asparaginyl-tRNA(Asn) + AMP + diphosphate + H(+)</text>
        <dbReference type="Rhea" id="RHEA:11180"/>
        <dbReference type="Rhea" id="RHEA-COMP:9659"/>
        <dbReference type="Rhea" id="RHEA-COMP:9674"/>
        <dbReference type="ChEBI" id="CHEBI:15378"/>
        <dbReference type="ChEBI" id="CHEBI:30616"/>
        <dbReference type="ChEBI" id="CHEBI:33019"/>
        <dbReference type="ChEBI" id="CHEBI:58048"/>
        <dbReference type="ChEBI" id="CHEBI:78442"/>
        <dbReference type="ChEBI" id="CHEBI:78515"/>
        <dbReference type="ChEBI" id="CHEBI:456215"/>
        <dbReference type="EC" id="6.1.1.22"/>
    </reaction>
</comment>
<dbReference type="InterPro" id="IPR002312">
    <property type="entry name" value="Asp/Asn-tRNA-synth_IIb"/>
</dbReference>
<dbReference type="NCBIfam" id="TIGR00457">
    <property type="entry name" value="asnS"/>
    <property type="match status" value="1"/>
</dbReference>
<dbReference type="Pfam" id="PF00152">
    <property type="entry name" value="tRNA-synt_2"/>
    <property type="match status" value="1"/>
</dbReference>
<dbReference type="GO" id="GO:0003676">
    <property type="term" value="F:nucleic acid binding"/>
    <property type="evidence" value="ECO:0007669"/>
    <property type="project" value="InterPro"/>
</dbReference>
<dbReference type="CDD" id="cd04323">
    <property type="entry name" value="AsnRS_cyto_like_N"/>
    <property type="match status" value="1"/>
</dbReference>
<evidence type="ECO:0000256" key="5">
    <source>
        <dbReference type="ARBA" id="ARBA00022598"/>
    </source>
</evidence>
<reference evidence="15" key="1">
    <citation type="submission" date="2023-06" db="EMBL/GenBank/DDBJ databases">
        <authorList>
            <person name="Delattre M."/>
        </authorList>
    </citation>
    <scope>NUCLEOTIDE SEQUENCE</scope>
    <source>
        <strain evidence="15">AF72</strain>
    </source>
</reference>
<keyword evidence="9" id="KW-0030">Aminoacyl-tRNA synthetase</keyword>
<dbReference type="CDD" id="cd00776">
    <property type="entry name" value="AsxRS_core"/>
    <property type="match status" value="1"/>
</dbReference>
<comment type="caution">
    <text evidence="15">The sequence shown here is derived from an EMBL/GenBank/DDBJ whole genome shotgun (WGS) entry which is preliminary data.</text>
</comment>
<comment type="similarity">
    <text evidence="2">Belongs to the class-II aminoacyl-tRNA synthetase family.</text>
</comment>
<proteinExistence type="inferred from homology"/>
<dbReference type="Gene3D" id="2.40.50.140">
    <property type="entry name" value="Nucleic acid-binding proteins"/>
    <property type="match status" value="1"/>
</dbReference>
<dbReference type="Gene3D" id="3.30.930.10">
    <property type="entry name" value="Bira Bifunctional Protein, Domain 2"/>
    <property type="match status" value="1"/>
</dbReference>
<dbReference type="SUPFAM" id="SSF50249">
    <property type="entry name" value="Nucleic acid-binding proteins"/>
    <property type="match status" value="1"/>
</dbReference>
<keyword evidence="6" id="KW-0547">Nucleotide-binding</keyword>
<evidence type="ECO:0000256" key="7">
    <source>
        <dbReference type="ARBA" id="ARBA00022840"/>
    </source>
</evidence>
<accession>A0AA36CUV6</accession>
<evidence type="ECO:0000256" key="11">
    <source>
        <dbReference type="ARBA" id="ARBA00039867"/>
    </source>
</evidence>
<evidence type="ECO:0000259" key="14">
    <source>
        <dbReference type="PROSITE" id="PS50862"/>
    </source>
</evidence>
<dbReference type="InterPro" id="IPR012340">
    <property type="entry name" value="NA-bd_OB-fold"/>
</dbReference>
<feature type="coiled-coil region" evidence="13">
    <location>
        <begin position="60"/>
        <end position="101"/>
    </location>
</feature>
<evidence type="ECO:0000313" key="16">
    <source>
        <dbReference type="Proteomes" id="UP001177023"/>
    </source>
</evidence>
<evidence type="ECO:0000256" key="1">
    <source>
        <dbReference type="ARBA" id="ARBA00004496"/>
    </source>
</evidence>
<dbReference type="Pfam" id="PF01336">
    <property type="entry name" value="tRNA_anti-codon"/>
    <property type="match status" value="1"/>
</dbReference>
<keyword evidence="5" id="KW-0436">Ligase</keyword>
<dbReference type="FunFam" id="2.40.50.140:FF:000151">
    <property type="entry name" value="Asparagine--tRNA ligase, cytoplasmic"/>
    <property type="match status" value="1"/>
</dbReference>
<dbReference type="InterPro" id="IPR004365">
    <property type="entry name" value="NA-bd_OB_tRNA"/>
</dbReference>
<dbReference type="PROSITE" id="PS50862">
    <property type="entry name" value="AA_TRNA_LIGASE_II"/>
    <property type="match status" value="1"/>
</dbReference>
<dbReference type="GO" id="GO:0005737">
    <property type="term" value="C:cytoplasm"/>
    <property type="evidence" value="ECO:0007669"/>
    <property type="project" value="UniProtKB-SubCell"/>
</dbReference>
<dbReference type="GO" id="GO:0004816">
    <property type="term" value="F:asparagine-tRNA ligase activity"/>
    <property type="evidence" value="ECO:0007669"/>
    <property type="project" value="UniProtKB-EC"/>
</dbReference>
<dbReference type="InterPro" id="IPR004364">
    <property type="entry name" value="Aa-tRNA-synt_II"/>
</dbReference>
<organism evidence="15 16">
    <name type="scientific">Mesorhabditis spiculigera</name>
    <dbReference type="NCBI Taxonomy" id="96644"/>
    <lineage>
        <taxon>Eukaryota</taxon>
        <taxon>Metazoa</taxon>
        <taxon>Ecdysozoa</taxon>
        <taxon>Nematoda</taxon>
        <taxon>Chromadorea</taxon>
        <taxon>Rhabditida</taxon>
        <taxon>Rhabditina</taxon>
        <taxon>Rhabditomorpha</taxon>
        <taxon>Rhabditoidea</taxon>
        <taxon>Rhabditidae</taxon>
        <taxon>Mesorhabditinae</taxon>
        <taxon>Mesorhabditis</taxon>
    </lineage>
</organism>
<feature type="domain" description="Aminoacyl-transfer RNA synthetases class-II family profile" evidence="14">
    <location>
        <begin position="246"/>
        <end position="542"/>
    </location>
</feature>
<keyword evidence="8" id="KW-0648">Protein biosynthesis</keyword>
<evidence type="ECO:0000256" key="9">
    <source>
        <dbReference type="ARBA" id="ARBA00023146"/>
    </source>
</evidence>
<dbReference type="SUPFAM" id="SSF55681">
    <property type="entry name" value="Class II aaRS and biotin synthetases"/>
    <property type="match status" value="1"/>
</dbReference>
<dbReference type="GO" id="GO:0006421">
    <property type="term" value="P:asparaginyl-tRNA aminoacylation"/>
    <property type="evidence" value="ECO:0007669"/>
    <property type="project" value="InterPro"/>
</dbReference>
<dbReference type="EMBL" id="CATQJA010002629">
    <property type="protein sequence ID" value="CAJ0574376.1"/>
    <property type="molecule type" value="Genomic_DNA"/>
</dbReference>
<dbReference type="FunFam" id="3.30.930.10:FF:000040">
    <property type="entry name" value="Asparagine--tRNA ligase, cytoplasmic"/>
    <property type="match status" value="1"/>
</dbReference>
<evidence type="ECO:0000256" key="12">
    <source>
        <dbReference type="ARBA" id="ARBA00047844"/>
    </source>
</evidence>
<evidence type="ECO:0000256" key="4">
    <source>
        <dbReference type="ARBA" id="ARBA00022490"/>
    </source>
</evidence>
<protein>
    <recommendedName>
        <fullName evidence="11">Asparagine--tRNA ligase, cytoplasmic</fullName>
        <ecNumber evidence="3">6.1.1.22</ecNumber>
    </recommendedName>
    <alternativeName>
        <fullName evidence="10">Asparaginyl-tRNA synthetase</fullName>
    </alternativeName>
</protein>
<name>A0AA36CUV6_9BILA</name>
<keyword evidence="16" id="KW-1185">Reference proteome</keyword>
<gene>
    <name evidence="15" type="ORF">MSPICULIGERA_LOCUS12711</name>
</gene>
<sequence length="550" mass="61870">MAQTYYVCSEIGDDAKDGTSEATPVANLFQAMILAGSADGDFRVRVKQENGAIEWVPPAQSAKKKNVKKFEAEKKKLEKEAERHAKEAEAHDKAIEEAKKITFSEDPSLPKAKIIRIRDSVTNRDTRVSIKGWVHRLRRQGKAMAFVVLRDGSGFIQCVLTDKLCQSYDAVTLTTESSIQVFGTINKLPEGKTAPDGHELVVDYWTLISAAPPGGIDNVLNEQAGFCKLCLFRHLVLRGEKTSRVLRIGAAVTRAMREHFYHHGYTEVSPPTLVQTQVEGGSTLFALNYFGDDSYLTQSSQLYLETCNAALGDVYCIARSYRAEKSRTRRHLSEYNHVEAEVAFVTFEELMDKVEALVCDTVDRLWNDETTKALIQHVHPEFVPPQRPFKRMAYGDAIKWLNEHGVKNEETGEDFKFGEDIPEAPERHMTDTIGVPIMLNKFPAGIKSFYMARCAEDNELTESVDLLMPGVGEIVGGSMRIWKADEIQTALTKAGIDGKPYYWYVDQRKYGGVPHGGYGLGLERFICWLTNTHHIRDVCLYPRFIGRCQP</sequence>
<evidence type="ECO:0000256" key="3">
    <source>
        <dbReference type="ARBA" id="ARBA00012816"/>
    </source>
</evidence>
<evidence type="ECO:0000256" key="8">
    <source>
        <dbReference type="ARBA" id="ARBA00022917"/>
    </source>
</evidence>
<evidence type="ECO:0000256" key="13">
    <source>
        <dbReference type="SAM" id="Coils"/>
    </source>
</evidence>
<keyword evidence="4" id="KW-0963">Cytoplasm</keyword>
<dbReference type="InterPro" id="IPR006195">
    <property type="entry name" value="aa-tRNA-synth_II"/>
</dbReference>
<dbReference type="Gene3D" id="3.30.1910.20">
    <property type="entry name" value="asparaginyl-tRNA synthetase, N-terminal domain"/>
    <property type="match status" value="1"/>
</dbReference>
<evidence type="ECO:0000313" key="15">
    <source>
        <dbReference type="EMBL" id="CAJ0574376.1"/>
    </source>
</evidence>
<keyword evidence="13" id="KW-0175">Coiled coil</keyword>
<dbReference type="PANTHER" id="PTHR22594">
    <property type="entry name" value="ASPARTYL/LYSYL-TRNA SYNTHETASE"/>
    <property type="match status" value="1"/>
</dbReference>
<evidence type="ECO:0000256" key="10">
    <source>
        <dbReference type="ARBA" id="ARBA00029886"/>
    </source>
</evidence>
<dbReference type="AlphaFoldDB" id="A0AA36CUV6"/>
<dbReference type="InterPro" id="IPR045864">
    <property type="entry name" value="aa-tRNA-synth_II/BPL/LPL"/>
</dbReference>
<dbReference type="InterPro" id="IPR048952">
    <property type="entry name" value="AsnRS_N"/>
</dbReference>
<dbReference type="Proteomes" id="UP001177023">
    <property type="component" value="Unassembled WGS sequence"/>
</dbReference>
<dbReference type="GO" id="GO:0005524">
    <property type="term" value="F:ATP binding"/>
    <property type="evidence" value="ECO:0007669"/>
    <property type="project" value="UniProtKB-KW"/>
</dbReference>
<dbReference type="PRINTS" id="PR01042">
    <property type="entry name" value="TRNASYNTHASP"/>
</dbReference>
<dbReference type="Pfam" id="PF20917">
    <property type="entry name" value="AsnRS_N"/>
    <property type="match status" value="1"/>
</dbReference>
<evidence type="ECO:0000256" key="6">
    <source>
        <dbReference type="ARBA" id="ARBA00022741"/>
    </source>
</evidence>
<dbReference type="PANTHER" id="PTHR22594:SF16">
    <property type="entry name" value="ASPARAGINE--TRNA LIGASE, CYTOPLASMIC"/>
    <property type="match status" value="1"/>
</dbReference>